<gene>
    <name evidence="1" type="ORF">EZS28_000837</name>
</gene>
<sequence length="239" mass="27137">MAALMEQLLGQDINCPIAIYLFHSEYEEFKCSSFIFQQVVAEIWLKKQASKSKFSAVDAQKDSSPYTALIPSEEDTKVIGETFTSTSTNHSTILFDPVVEKGIVKFEIQNVQRVHCVGIADESMRYSPGEEPGARGWEKMAEYNFEGTIGRNFEWTDDNATFKTDDVVTMELDMEASPRTLTFFVNGKEQPNYVSKVPAAVRFFVHLSAQDQAFKIIKFETLPEPTAKHDVDDADDWRF</sequence>
<comment type="caution">
    <text evidence="1">The sequence shown here is derived from an EMBL/GenBank/DDBJ whole genome shotgun (WGS) entry which is preliminary data.</text>
</comment>
<proteinExistence type="predicted"/>
<name>A0A5J4X8R0_9EUKA</name>
<dbReference type="Proteomes" id="UP000324800">
    <property type="component" value="Unassembled WGS sequence"/>
</dbReference>
<dbReference type="InterPro" id="IPR043136">
    <property type="entry name" value="B30.2/SPRY_sf"/>
</dbReference>
<dbReference type="Gene3D" id="2.60.120.920">
    <property type="match status" value="1"/>
</dbReference>
<dbReference type="SUPFAM" id="SSF49899">
    <property type="entry name" value="Concanavalin A-like lectins/glucanases"/>
    <property type="match status" value="1"/>
</dbReference>
<evidence type="ECO:0000313" key="1">
    <source>
        <dbReference type="EMBL" id="KAA6403641.1"/>
    </source>
</evidence>
<reference evidence="1 2" key="1">
    <citation type="submission" date="2019-03" db="EMBL/GenBank/DDBJ databases">
        <title>Single cell metagenomics reveals metabolic interactions within the superorganism composed of flagellate Streblomastix strix and complex community of Bacteroidetes bacteria on its surface.</title>
        <authorList>
            <person name="Treitli S.C."/>
            <person name="Kolisko M."/>
            <person name="Husnik F."/>
            <person name="Keeling P."/>
            <person name="Hampl V."/>
        </authorList>
    </citation>
    <scope>NUCLEOTIDE SEQUENCE [LARGE SCALE GENOMIC DNA]</scope>
    <source>
        <strain evidence="1">ST1C</strain>
    </source>
</reference>
<dbReference type="OrthoDB" id="2306477at2759"/>
<dbReference type="InterPro" id="IPR013320">
    <property type="entry name" value="ConA-like_dom_sf"/>
</dbReference>
<accession>A0A5J4X8R0</accession>
<dbReference type="EMBL" id="SNRW01000077">
    <property type="protein sequence ID" value="KAA6403641.1"/>
    <property type="molecule type" value="Genomic_DNA"/>
</dbReference>
<organism evidence="1 2">
    <name type="scientific">Streblomastix strix</name>
    <dbReference type="NCBI Taxonomy" id="222440"/>
    <lineage>
        <taxon>Eukaryota</taxon>
        <taxon>Metamonada</taxon>
        <taxon>Preaxostyla</taxon>
        <taxon>Oxymonadida</taxon>
        <taxon>Streblomastigidae</taxon>
        <taxon>Streblomastix</taxon>
    </lineage>
</organism>
<protein>
    <recommendedName>
        <fullName evidence="3">SPRY domain-containing protein</fullName>
    </recommendedName>
</protein>
<dbReference type="AlphaFoldDB" id="A0A5J4X8R0"/>
<evidence type="ECO:0000313" key="2">
    <source>
        <dbReference type="Proteomes" id="UP000324800"/>
    </source>
</evidence>
<evidence type="ECO:0008006" key="3">
    <source>
        <dbReference type="Google" id="ProtNLM"/>
    </source>
</evidence>